<dbReference type="GO" id="GO:0046872">
    <property type="term" value="F:metal ion binding"/>
    <property type="evidence" value="ECO:0007669"/>
    <property type="project" value="UniProtKB-KW"/>
</dbReference>
<evidence type="ECO:0000256" key="13">
    <source>
        <dbReference type="SAM" id="Phobius"/>
    </source>
</evidence>
<evidence type="ECO:0000313" key="16">
    <source>
        <dbReference type="Proteomes" id="UP000001285"/>
    </source>
</evidence>
<feature type="transmembrane region" description="Helical" evidence="13">
    <location>
        <begin position="807"/>
        <end position="826"/>
    </location>
</feature>
<evidence type="ECO:0000256" key="4">
    <source>
        <dbReference type="ARBA" id="ARBA00022729"/>
    </source>
</evidence>
<organism evidence="15 16">
    <name type="scientific">Fructilactobacillus sanfranciscensis (strain TMW 1.1304)</name>
    <name type="common">Lactobacillus sanfranciscensis</name>
    <dbReference type="NCBI Taxonomy" id="714313"/>
    <lineage>
        <taxon>Bacteria</taxon>
        <taxon>Bacillati</taxon>
        <taxon>Bacillota</taxon>
        <taxon>Bacilli</taxon>
        <taxon>Lactobacillales</taxon>
        <taxon>Lactobacillaceae</taxon>
        <taxon>Fructilactobacillus</taxon>
    </lineage>
</organism>
<keyword evidence="4" id="KW-0732">Signal</keyword>
<dbReference type="RefSeq" id="WP_014081541.1">
    <property type="nucleotide sequence ID" value="NC_015978.1"/>
</dbReference>
<dbReference type="NCBIfam" id="TIGR03715">
    <property type="entry name" value="KxYKxGKxW"/>
    <property type="match status" value="1"/>
</dbReference>
<keyword evidence="2" id="KW-0134">Cell wall</keyword>
<feature type="binding site" evidence="8">
    <location>
        <position position="383"/>
    </location>
    <ligand>
        <name>substrate</name>
    </ligand>
</feature>
<evidence type="ECO:0000256" key="1">
    <source>
        <dbReference type="ARBA" id="ARBA00006775"/>
    </source>
</evidence>
<dbReference type="KEGG" id="lsn:LSA_02160"/>
<feature type="active site" description="Nucleophile" evidence="7">
    <location>
        <position position="312"/>
    </location>
</feature>
<feature type="binding site" evidence="8">
    <location>
        <position position="311"/>
    </location>
    <ligand>
        <name>substrate</name>
    </ligand>
</feature>
<dbReference type="HOGENOM" id="CLU_013854_0_0_9"/>
<evidence type="ECO:0000256" key="2">
    <source>
        <dbReference type="ARBA" id="ARBA00022512"/>
    </source>
</evidence>
<keyword evidence="15" id="KW-0328">Glycosyltransferase</keyword>
<feature type="domain" description="Gram-positive cocci surface proteins LPxTG" evidence="14">
    <location>
        <begin position="794"/>
        <end position="832"/>
    </location>
</feature>
<feature type="binding site" evidence="8">
    <location>
        <begin position="564"/>
        <end position="566"/>
    </location>
    <ligand>
        <name>substrate</name>
    </ligand>
</feature>
<dbReference type="GO" id="GO:0047725">
    <property type="term" value="F:inulosucrase activity"/>
    <property type="evidence" value="ECO:0007669"/>
    <property type="project" value="UniProtKB-EC"/>
</dbReference>
<feature type="binding site" evidence="8">
    <location>
        <begin position="466"/>
        <end position="467"/>
    </location>
    <ligand>
        <name>substrate</name>
    </ligand>
</feature>
<feature type="binding site" evidence="9">
    <location>
        <position position="359"/>
    </location>
    <ligand>
        <name>Ca(2+)</name>
        <dbReference type="ChEBI" id="CHEBI:29108"/>
        <label>1</label>
    </ligand>
</feature>
<keyword evidence="9" id="KW-0479">Metal-binding</keyword>
<evidence type="ECO:0000256" key="10">
    <source>
        <dbReference type="PIRSR" id="PIRSR603469-4"/>
    </source>
</evidence>
<evidence type="ECO:0000259" key="14">
    <source>
        <dbReference type="PROSITE" id="PS50847"/>
    </source>
</evidence>
<feature type="compositionally biased region" description="Polar residues" evidence="12">
    <location>
        <begin position="66"/>
        <end position="180"/>
    </location>
</feature>
<feature type="binding site" evidence="9">
    <location>
        <position position="702"/>
    </location>
    <ligand>
        <name>Ca(2+)</name>
        <dbReference type="ChEBI" id="CHEBI:29108"/>
        <label>1</label>
    </ligand>
</feature>
<feature type="region of interest" description="Disordered" evidence="12">
    <location>
        <begin position="66"/>
        <end position="213"/>
    </location>
</feature>
<keyword evidence="15" id="KW-0808">Transferase</keyword>
<keyword evidence="13" id="KW-0472">Membrane</keyword>
<dbReference type="EC" id="2.4.1.10" evidence="15"/>
<feature type="compositionally biased region" description="Polar residues" evidence="12">
    <location>
        <begin position="189"/>
        <end position="213"/>
    </location>
</feature>
<evidence type="ECO:0000313" key="15">
    <source>
        <dbReference type="EMBL" id="AEN98680.1"/>
    </source>
</evidence>
<dbReference type="Pfam" id="PF02435">
    <property type="entry name" value="Glyco_hydro_68"/>
    <property type="match status" value="1"/>
</dbReference>
<feature type="binding site" evidence="9">
    <location>
        <position position="492"/>
    </location>
    <ligand>
        <name>Ca(2+)</name>
        <dbReference type="ChEBI" id="CHEBI:29108"/>
        <label>1</label>
    </ligand>
</feature>
<evidence type="ECO:0000256" key="5">
    <source>
        <dbReference type="ARBA" id="ARBA00022837"/>
    </source>
</evidence>
<dbReference type="InterPro" id="IPR019931">
    <property type="entry name" value="LPXTG_anchor"/>
</dbReference>
<sequence>MTKEHKKMYKAGKYWAVATLVSASILMEVGVTTHADAVENNKYDGTANVNIDCQANVDGKIISTDDNATSGSTKQESSIANDNATSGSTKQESSIANDNATSGSTKQESSIANDNATSGSTKQESSVANDNATSGSTKQESSVANDNATSGSTKQESSVANDNATSGSTKQESSVANDTKTAVVDESKNTSNTENDNSQLKQTNNEQPSAATQANLKKLNHEAAKAVQNAKIDAGSLTDEQINELNKINFSKSAEKGAKLTFKDLEGIGNAIVKQDPQYAVPYFNAKEIKNMPASYTVDAQTGKMAHLDVWDSWPVQDPVTGYVSNYKGYQLVIAMMGIPNTPNGDNHIYLLYNKYGDNDFSHWRNAGSIFGTNENNVYQEWSGSAIVNDNGTIQLFYTSNDTSDYKLNDQRLATATLNLDVDDNGVAIKSVDNYHILFEGDGFHYQTYDQFANGKDRKNDDYCLRDPHVVQSENGDRYLVFEANTGMEDYQSDDQIYNWANYGGDDAFNIKSFFKLLNNKNDRELASLANGAIGILKLNNDQTNPKVEEVYSPLVSTLMASDEVERVNVVKLGDKYYLFSATRVSRGSDRELNAKDITIVGDNVAMIGYVSDNLMGKYKPLNNSGVVLTASVPANWRTATYSYYAVPVEGHPDQVLITSYMSNKDFASGEGNYATLAPSFIVQINPDDTTTVLARATNQGDWVWDDSSRNDNMLGVLKEGAVNSAALPGEWGKPVDWSLINRSSGLGLKPHQPVNPSQPTTPATPVNPSQPTTPAKPVQAGQATATNFVDQRLPQTGENNSQSQTMSFIGILLAMFGSLLGFLGIKKRRND</sequence>
<evidence type="ECO:0000256" key="12">
    <source>
        <dbReference type="SAM" id="MobiDB-lite"/>
    </source>
</evidence>
<dbReference type="EC" id="2.4.1.9" evidence="15"/>
<dbReference type="CDD" id="cd08997">
    <property type="entry name" value="GH68"/>
    <property type="match status" value="1"/>
</dbReference>
<feature type="region of interest" description="Disordered" evidence="12">
    <location>
        <begin position="747"/>
        <end position="783"/>
    </location>
</feature>
<dbReference type="Gene3D" id="2.115.10.20">
    <property type="entry name" value="Glycosyl hydrolase domain, family 43"/>
    <property type="match status" value="1"/>
</dbReference>
<dbReference type="PROSITE" id="PS50847">
    <property type="entry name" value="GRAM_POS_ANCHORING"/>
    <property type="match status" value="1"/>
</dbReference>
<dbReference type="GO" id="GO:0009758">
    <property type="term" value="P:carbohydrate utilization"/>
    <property type="evidence" value="ECO:0007669"/>
    <property type="project" value="InterPro"/>
</dbReference>
<dbReference type="eggNOG" id="COG1621">
    <property type="taxonomic scope" value="Bacteria"/>
</dbReference>
<gene>
    <name evidence="15" type="primary">ftf</name>
    <name evidence="15" type="ordered locus">LSA_02160</name>
</gene>
<reference evidence="15 16" key="1">
    <citation type="journal article" date="2011" name="Microb. Cell Fact.">
        <title>Genomic analysis reveals Lactobacillus sanfranciscensis as stable element in traditional sourdoughs.</title>
        <authorList>
            <person name="Vogel R.F."/>
            <person name="Pavlovic M."/>
            <person name="Ehrmann M.A."/>
            <person name="Wiezer A."/>
            <person name="Liesegang H."/>
            <person name="Offschanka S."/>
            <person name="Voget S."/>
            <person name="Angelov A."/>
            <person name="Bocker G."/>
            <person name="Liebl W."/>
        </authorList>
    </citation>
    <scope>NUCLEOTIDE SEQUENCE [LARGE SCALE GENOMIC DNA]</scope>
    <source>
        <strain evidence="15 16">TMW 1.1304</strain>
    </source>
</reference>
<keyword evidence="16" id="KW-1185">Reference proteome</keyword>
<dbReference type="Pfam" id="PF19258">
    <property type="entry name" value="KxYKxGKxW_sig"/>
    <property type="match status" value="1"/>
</dbReference>
<dbReference type="InterPro" id="IPR023296">
    <property type="entry name" value="Glyco_hydro_beta-prop_sf"/>
</dbReference>
<keyword evidence="3" id="KW-0964">Secreted</keyword>
<dbReference type="InterPro" id="IPR003469">
    <property type="entry name" value="Glyco_hydro_68"/>
</dbReference>
<feature type="binding site" evidence="9">
    <location>
        <position position="704"/>
    </location>
    <ligand>
        <name>Ca(2+)</name>
        <dbReference type="ChEBI" id="CHEBI:29108"/>
        <label>1</label>
    </ligand>
</feature>
<feature type="binding site" evidence="9">
    <location>
        <position position="531"/>
    </location>
    <ligand>
        <name>Ca(2+)</name>
        <dbReference type="ChEBI" id="CHEBI:29108"/>
        <label>1</label>
    </ligand>
</feature>
<protein>
    <submittedName>
        <fullName evidence="15">Levansucrase</fullName>
        <ecNumber evidence="15">2.4.1.10</ecNumber>
        <ecNumber evidence="15">2.4.1.9</ecNumber>
    </submittedName>
</protein>
<name>G2KV82_FRUST</name>
<keyword evidence="6" id="KW-0572">Peptidoglycan-anchor</keyword>
<dbReference type="Pfam" id="PF00746">
    <property type="entry name" value="Gram_pos_anchor"/>
    <property type="match status" value="1"/>
</dbReference>
<keyword evidence="13" id="KW-0812">Transmembrane</keyword>
<keyword evidence="13" id="KW-1133">Transmembrane helix</keyword>
<dbReference type="Proteomes" id="UP000001285">
    <property type="component" value="Chromosome"/>
</dbReference>
<dbReference type="GO" id="GO:0050053">
    <property type="term" value="F:levansucrase activity"/>
    <property type="evidence" value="ECO:0007669"/>
    <property type="project" value="UniProtKB-EC"/>
</dbReference>
<keyword evidence="5 9" id="KW-0106">Calcium</keyword>
<dbReference type="InterPro" id="IPR022263">
    <property type="entry name" value="KxYKxGKxW"/>
</dbReference>
<dbReference type="NCBIfam" id="TIGR01167">
    <property type="entry name" value="LPXTG_anchor"/>
    <property type="match status" value="1"/>
</dbReference>
<feature type="binding site" evidence="9">
    <location>
        <position position="563"/>
    </location>
    <ligand>
        <name>Ca(2+)</name>
        <dbReference type="ChEBI" id="CHEBI:29108"/>
        <label>1</label>
    </ligand>
</feature>
<comment type="cofactor">
    <cofactor evidence="9">
        <name>Ca(2+)</name>
        <dbReference type="ChEBI" id="CHEBI:29108"/>
    </cofactor>
</comment>
<accession>G2KV82</accession>
<feature type="binding site" evidence="9">
    <location>
        <position position="709"/>
    </location>
    <ligand>
        <name>Ca(2+)</name>
        <dbReference type="ChEBI" id="CHEBI:29108"/>
        <label>1</label>
    </ligand>
</feature>
<evidence type="ECO:0000256" key="11">
    <source>
        <dbReference type="RuleBase" id="RU361220"/>
    </source>
</evidence>
<dbReference type="STRING" id="714313.LSA_02160"/>
<feature type="binding site" evidence="9">
    <location>
        <position position="461"/>
    </location>
    <ligand>
        <name>Ca(2+)</name>
        <dbReference type="ChEBI" id="CHEBI:29108"/>
        <label>1</label>
    </ligand>
</feature>
<dbReference type="eggNOG" id="COG4932">
    <property type="taxonomic scope" value="Bacteria"/>
</dbReference>
<feature type="compositionally biased region" description="Polar residues" evidence="12">
    <location>
        <begin position="755"/>
        <end position="774"/>
    </location>
</feature>
<comment type="similarity">
    <text evidence="1 11">Belongs to the glycosyl hydrolase 68 family.</text>
</comment>
<evidence type="ECO:0000256" key="6">
    <source>
        <dbReference type="ARBA" id="ARBA00023088"/>
    </source>
</evidence>
<feature type="binding site" evidence="8">
    <location>
        <position position="584"/>
    </location>
    <ligand>
        <name>substrate</name>
    </ligand>
</feature>
<evidence type="ECO:0000256" key="7">
    <source>
        <dbReference type="PIRSR" id="PIRSR603469-1"/>
    </source>
</evidence>
<dbReference type="AlphaFoldDB" id="G2KV82"/>
<feature type="active site" description="Proton donor/acceptor" evidence="7">
    <location>
        <position position="566"/>
    </location>
</feature>
<dbReference type="EMBL" id="CP002461">
    <property type="protein sequence ID" value="AEN98680.1"/>
    <property type="molecule type" value="Genomic_DNA"/>
</dbReference>
<feature type="site" description="Transition state stabilizer" evidence="10">
    <location>
        <position position="467"/>
    </location>
</feature>
<proteinExistence type="inferred from homology"/>
<evidence type="ECO:0000256" key="8">
    <source>
        <dbReference type="PIRSR" id="PIRSR603469-2"/>
    </source>
</evidence>
<dbReference type="SUPFAM" id="SSF75005">
    <property type="entry name" value="Arabinanase/levansucrase/invertase"/>
    <property type="match status" value="1"/>
</dbReference>
<evidence type="ECO:0000256" key="9">
    <source>
        <dbReference type="PIRSR" id="PIRSR603469-3"/>
    </source>
</evidence>
<evidence type="ECO:0000256" key="3">
    <source>
        <dbReference type="ARBA" id="ARBA00022525"/>
    </source>
</evidence>